<name>A0A8T6QIK7_ECOLX</name>
<protein>
    <submittedName>
        <fullName evidence="1">Uncharacterized protein</fullName>
    </submittedName>
</protein>
<comment type="caution">
    <text evidence="1">The sequence shown here is derived from an EMBL/GenBank/DDBJ whole genome shotgun (WGS) entry which is preliminary data.</text>
</comment>
<dbReference type="AlphaFoldDB" id="A0A8T6QIK7"/>
<gene>
    <name evidence="1" type="ORF">G3W53_26215</name>
</gene>
<evidence type="ECO:0000313" key="2">
    <source>
        <dbReference type="Proteomes" id="UP000471360"/>
    </source>
</evidence>
<organism evidence="1 2">
    <name type="scientific">Escherichia coli</name>
    <dbReference type="NCBI Taxonomy" id="562"/>
    <lineage>
        <taxon>Bacteria</taxon>
        <taxon>Pseudomonadati</taxon>
        <taxon>Pseudomonadota</taxon>
        <taxon>Gammaproteobacteria</taxon>
        <taxon>Enterobacterales</taxon>
        <taxon>Enterobacteriaceae</taxon>
        <taxon>Escherichia</taxon>
    </lineage>
</organism>
<evidence type="ECO:0000313" key="1">
    <source>
        <dbReference type="EMBL" id="NEN73483.1"/>
    </source>
</evidence>
<accession>A0A8T6QIK7</accession>
<reference evidence="1 2" key="1">
    <citation type="submission" date="2020-02" db="EMBL/GenBank/DDBJ databases">
        <authorList>
            <person name="Subbiah M."/>
            <person name="Call D."/>
        </authorList>
    </citation>
    <scope>NUCLEOTIDE SEQUENCE [LARGE SCALE GENOMIC DNA]</scope>
    <source>
        <strain evidence="1 2">8375wB1</strain>
    </source>
</reference>
<dbReference type="EMBL" id="JAAGYP010000133">
    <property type="protein sequence ID" value="NEN73483.1"/>
    <property type="molecule type" value="Genomic_DNA"/>
</dbReference>
<dbReference type="Proteomes" id="UP000471360">
    <property type="component" value="Unassembled WGS sequence"/>
</dbReference>
<proteinExistence type="predicted"/>
<sequence length="83" mass="9856">MLVKAVPVSEGGRQRFRNIFTGDFVRHFSVKDKKEDVVMQDMHFLLEDFICGHISRKAGRVPDRLRQRMDKLRLQRVRKDRTG</sequence>